<feature type="domain" description="HTH myb-type" evidence="2">
    <location>
        <begin position="44"/>
        <end position="73"/>
    </location>
</feature>
<dbReference type="Pfam" id="PF00249">
    <property type="entry name" value="Myb_DNA-binding"/>
    <property type="match status" value="1"/>
</dbReference>
<proteinExistence type="predicted"/>
<dbReference type="InterPro" id="IPR009057">
    <property type="entry name" value="Homeodomain-like_sf"/>
</dbReference>
<dbReference type="PaxDb" id="2903-EOD15796"/>
<organism evidence="3 4">
    <name type="scientific">Emiliania huxleyi (strain CCMP1516)</name>
    <dbReference type="NCBI Taxonomy" id="280463"/>
    <lineage>
        <taxon>Eukaryota</taxon>
        <taxon>Haptista</taxon>
        <taxon>Haptophyta</taxon>
        <taxon>Prymnesiophyceae</taxon>
        <taxon>Isochrysidales</taxon>
        <taxon>Noelaerhabdaceae</taxon>
        <taxon>Emiliania</taxon>
    </lineage>
</organism>
<evidence type="ECO:0008006" key="5">
    <source>
        <dbReference type="Google" id="ProtNLM"/>
    </source>
</evidence>
<dbReference type="EnsemblProtists" id="EOD15796">
    <property type="protein sequence ID" value="EOD15796"/>
    <property type="gene ID" value="EMIHUDRAFT_256335"/>
</dbReference>
<dbReference type="GeneID" id="17261946"/>
<dbReference type="HOGENOM" id="CLU_2364062_0_0_1"/>
<dbReference type="InterPro" id="IPR017930">
    <property type="entry name" value="Myb_dom"/>
</dbReference>
<dbReference type="SUPFAM" id="SSF46689">
    <property type="entry name" value="Homeodomain-like"/>
    <property type="match status" value="1"/>
</dbReference>
<dbReference type="AlphaFoldDB" id="A0A0D3IX11"/>
<reference evidence="4" key="1">
    <citation type="journal article" date="2013" name="Nature">
        <title>Pan genome of the phytoplankton Emiliania underpins its global distribution.</title>
        <authorList>
            <person name="Read B.A."/>
            <person name="Kegel J."/>
            <person name="Klute M.J."/>
            <person name="Kuo A."/>
            <person name="Lefebvre S.C."/>
            <person name="Maumus F."/>
            <person name="Mayer C."/>
            <person name="Miller J."/>
            <person name="Monier A."/>
            <person name="Salamov A."/>
            <person name="Young J."/>
            <person name="Aguilar M."/>
            <person name="Claverie J.M."/>
            <person name="Frickenhaus S."/>
            <person name="Gonzalez K."/>
            <person name="Herman E.K."/>
            <person name="Lin Y.C."/>
            <person name="Napier J."/>
            <person name="Ogata H."/>
            <person name="Sarno A.F."/>
            <person name="Shmutz J."/>
            <person name="Schroeder D."/>
            <person name="de Vargas C."/>
            <person name="Verret F."/>
            <person name="von Dassow P."/>
            <person name="Valentin K."/>
            <person name="Van de Peer Y."/>
            <person name="Wheeler G."/>
            <person name="Dacks J.B."/>
            <person name="Delwiche C.F."/>
            <person name="Dyhrman S.T."/>
            <person name="Glockner G."/>
            <person name="John U."/>
            <person name="Richards T."/>
            <person name="Worden A.Z."/>
            <person name="Zhang X."/>
            <person name="Grigoriev I.V."/>
            <person name="Allen A.E."/>
            <person name="Bidle K."/>
            <person name="Borodovsky M."/>
            <person name="Bowler C."/>
            <person name="Brownlee C."/>
            <person name="Cock J.M."/>
            <person name="Elias M."/>
            <person name="Gladyshev V.N."/>
            <person name="Groth M."/>
            <person name="Guda C."/>
            <person name="Hadaegh A."/>
            <person name="Iglesias-Rodriguez M.D."/>
            <person name="Jenkins J."/>
            <person name="Jones B.M."/>
            <person name="Lawson T."/>
            <person name="Leese F."/>
            <person name="Lindquist E."/>
            <person name="Lobanov A."/>
            <person name="Lomsadze A."/>
            <person name="Malik S.B."/>
            <person name="Marsh M.E."/>
            <person name="Mackinder L."/>
            <person name="Mock T."/>
            <person name="Mueller-Roeber B."/>
            <person name="Pagarete A."/>
            <person name="Parker M."/>
            <person name="Probert I."/>
            <person name="Quesneville H."/>
            <person name="Raines C."/>
            <person name="Rensing S.A."/>
            <person name="Riano-Pachon D.M."/>
            <person name="Richier S."/>
            <person name="Rokitta S."/>
            <person name="Shiraiwa Y."/>
            <person name="Soanes D.M."/>
            <person name="van der Giezen M."/>
            <person name="Wahlund T.M."/>
            <person name="Williams B."/>
            <person name="Wilson W."/>
            <person name="Wolfe G."/>
            <person name="Wurch L.L."/>
        </authorList>
    </citation>
    <scope>NUCLEOTIDE SEQUENCE</scope>
</reference>
<protein>
    <recommendedName>
        <fullName evidence="5">Myb-like domain-containing protein</fullName>
    </recommendedName>
</protein>
<dbReference type="CDD" id="cd00167">
    <property type="entry name" value="SANT"/>
    <property type="match status" value="1"/>
</dbReference>
<dbReference type="Gene3D" id="1.10.10.60">
    <property type="entry name" value="Homeodomain-like"/>
    <property type="match status" value="1"/>
</dbReference>
<accession>A0A0D3IX11</accession>
<dbReference type="Proteomes" id="UP000013827">
    <property type="component" value="Unassembled WGS sequence"/>
</dbReference>
<dbReference type="InterPro" id="IPR001005">
    <property type="entry name" value="SANT/Myb"/>
</dbReference>
<dbReference type="PROSITE" id="PS50090">
    <property type="entry name" value="MYB_LIKE"/>
    <property type="match status" value="1"/>
</dbReference>
<keyword evidence="4" id="KW-1185">Reference proteome</keyword>
<dbReference type="RefSeq" id="XP_005768225.1">
    <property type="nucleotide sequence ID" value="XM_005768168.1"/>
</dbReference>
<feature type="domain" description="Myb-like" evidence="1">
    <location>
        <begin position="45"/>
        <end position="69"/>
    </location>
</feature>
<evidence type="ECO:0000313" key="4">
    <source>
        <dbReference type="Proteomes" id="UP000013827"/>
    </source>
</evidence>
<name>A0A0D3IX11_EMIH1</name>
<reference evidence="3" key="2">
    <citation type="submission" date="2024-10" db="UniProtKB">
        <authorList>
            <consortium name="EnsemblProtists"/>
        </authorList>
    </citation>
    <scope>IDENTIFICATION</scope>
</reference>
<sequence>MNSWGPLAHGATCGEMAAAAVNLYIAPPFPRPARALPESANPRRRWCKIAALLPGRTDNGVRNRWNRMETAQVESPCMVSRYEHWHGTRRHAPRET</sequence>
<evidence type="ECO:0000313" key="3">
    <source>
        <dbReference type="EnsemblProtists" id="EOD15796"/>
    </source>
</evidence>
<evidence type="ECO:0000259" key="2">
    <source>
        <dbReference type="PROSITE" id="PS51294"/>
    </source>
</evidence>
<dbReference type="KEGG" id="ehx:EMIHUDRAFT_256335"/>
<evidence type="ECO:0000259" key="1">
    <source>
        <dbReference type="PROSITE" id="PS50090"/>
    </source>
</evidence>
<dbReference type="PROSITE" id="PS51294">
    <property type="entry name" value="HTH_MYB"/>
    <property type="match status" value="1"/>
</dbReference>